<keyword evidence="4" id="KW-0325">Glycoprotein</keyword>
<keyword evidence="7" id="KW-0472">Membrane</keyword>
<dbReference type="Gene3D" id="2.60.40.10">
    <property type="entry name" value="Immunoglobulins"/>
    <property type="match status" value="2"/>
</dbReference>
<feature type="domain" description="Ig-like" evidence="8">
    <location>
        <begin position="43"/>
        <end position="130"/>
    </location>
</feature>
<dbReference type="SMART" id="SM00409">
    <property type="entry name" value="IG"/>
    <property type="match status" value="2"/>
</dbReference>
<reference evidence="9" key="1">
    <citation type="submission" date="2020-11" db="EMBL/GenBank/DDBJ databases">
        <title>Gallus gallus (Chicken) genome, bGalGal1, GRCg7b, maternal haplotype autosomes + Z &amp; W.</title>
        <authorList>
            <person name="Warren W."/>
            <person name="Formenti G."/>
            <person name="Fedrigo O."/>
            <person name="Haase B."/>
            <person name="Mountcastle J."/>
            <person name="Balacco J."/>
            <person name="Tracey A."/>
            <person name="Schneider V."/>
            <person name="Okimoto R."/>
            <person name="Cheng H."/>
            <person name="Hawken R."/>
            <person name="Howe K."/>
            <person name="Jarvis E.D."/>
        </authorList>
    </citation>
    <scope>NUCLEOTIDE SEQUENCE [LARGE SCALE GENOMIC DNA]</scope>
    <source>
        <strain evidence="9">Broiler</strain>
    </source>
</reference>
<organism evidence="9 10">
    <name type="scientific">Gallus gallus</name>
    <name type="common">Chicken</name>
    <dbReference type="NCBI Taxonomy" id="9031"/>
    <lineage>
        <taxon>Eukaryota</taxon>
        <taxon>Metazoa</taxon>
        <taxon>Chordata</taxon>
        <taxon>Craniata</taxon>
        <taxon>Vertebrata</taxon>
        <taxon>Euteleostomi</taxon>
        <taxon>Archelosauria</taxon>
        <taxon>Archosauria</taxon>
        <taxon>Dinosauria</taxon>
        <taxon>Saurischia</taxon>
        <taxon>Theropoda</taxon>
        <taxon>Coelurosauria</taxon>
        <taxon>Aves</taxon>
        <taxon>Neognathae</taxon>
        <taxon>Galloanserae</taxon>
        <taxon>Galliformes</taxon>
        <taxon>Phasianidae</taxon>
        <taxon>Phasianinae</taxon>
        <taxon>Gallus</taxon>
    </lineage>
</organism>
<dbReference type="Proteomes" id="UP000000539">
    <property type="component" value="Chromosome 31"/>
</dbReference>
<feature type="compositionally biased region" description="Low complexity" evidence="6">
    <location>
        <begin position="316"/>
        <end position="327"/>
    </location>
</feature>
<keyword evidence="1" id="KW-0732">Signal</keyword>
<reference evidence="9" key="3">
    <citation type="submission" date="2025-09" db="UniProtKB">
        <authorList>
            <consortium name="Ensembl"/>
        </authorList>
    </citation>
    <scope>IDENTIFICATION</scope>
    <source>
        <strain evidence="9">broiler</strain>
    </source>
</reference>
<sequence>MSLLVPWKLKAALRPLPFSAAVSMSPRCSCLMTSMAVNLILVPRPSLLLHPSQGVSLGNTVTLRCHLPQPATRVELYRDGQWRSRKEMDQEQDVAEFSLAGIKKKDSGTYQCQYQGLAPAGTSEKSDPVKLVVTDHSYPPPGISLSPKEHVEIGTNVTIQCSNQEYGAAFLLHKDGHSSPIQQQEPDYWGTATFTLFGVTPADSGTYRCSYRIRGCCLLFSPLGDNVTLEVIPRPAPPGVNGGASRDLVAVVVGRWVAVIVFIIILTVSVLLVAQRRQMQRDERPGATSRGPEAVQFQVSPGDSEGLTYAQLQAVTPSNHPHSSSTTPEPPIIYAEVGTRGPR</sequence>
<dbReference type="InterPro" id="IPR050412">
    <property type="entry name" value="Ig-like_Receptors_ImmuneReg"/>
</dbReference>
<dbReference type="SUPFAM" id="SSF48726">
    <property type="entry name" value="Immunoglobulin"/>
    <property type="match status" value="2"/>
</dbReference>
<dbReference type="Pfam" id="PF13895">
    <property type="entry name" value="Ig_2"/>
    <property type="match status" value="1"/>
</dbReference>
<evidence type="ECO:0000256" key="7">
    <source>
        <dbReference type="SAM" id="Phobius"/>
    </source>
</evidence>
<dbReference type="InterPro" id="IPR036179">
    <property type="entry name" value="Ig-like_dom_sf"/>
</dbReference>
<protein>
    <recommendedName>
        <fullName evidence="8">Ig-like domain-containing protein</fullName>
    </recommendedName>
</protein>
<evidence type="ECO:0000259" key="8">
    <source>
        <dbReference type="PROSITE" id="PS50835"/>
    </source>
</evidence>
<keyword evidence="7" id="KW-1133">Transmembrane helix</keyword>
<dbReference type="Pfam" id="PF13927">
    <property type="entry name" value="Ig_3"/>
    <property type="match status" value="1"/>
</dbReference>
<evidence type="ECO:0000256" key="5">
    <source>
        <dbReference type="ARBA" id="ARBA00023319"/>
    </source>
</evidence>
<dbReference type="InterPro" id="IPR013783">
    <property type="entry name" value="Ig-like_fold"/>
</dbReference>
<accession>A0A8V0XNF1</accession>
<name>A0A8V0XNF1_CHICK</name>
<feature type="transmembrane region" description="Helical" evidence="7">
    <location>
        <begin position="256"/>
        <end position="274"/>
    </location>
</feature>
<evidence type="ECO:0000256" key="2">
    <source>
        <dbReference type="ARBA" id="ARBA00022737"/>
    </source>
</evidence>
<evidence type="ECO:0000256" key="3">
    <source>
        <dbReference type="ARBA" id="ARBA00023157"/>
    </source>
</evidence>
<dbReference type="FunFam" id="2.60.40.10:FF:000033">
    <property type="entry name" value="Killer cell immunoglobulin-like receptor"/>
    <property type="match status" value="1"/>
</dbReference>
<evidence type="ECO:0000313" key="10">
    <source>
        <dbReference type="Proteomes" id="UP000000539"/>
    </source>
</evidence>
<dbReference type="AlphaFoldDB" id="A0A8V0XNF1"/>
<gene>
    <name evidence="9" type="primary">CHIR4AB1</name>
</gene>
<dbReference type="OrthoDB" id="9544052at2759"/>
<evidence type="ECO:0000313" key="9">
    <source>
        <dbReference type="Ensembl" id="ENSGALP00010007374.1"/>
    </source>
</evidence>
<feature type="domain" description="Ig-like" evidence="8">
    <location>
        <begin position="141"/>
        <end position="209"/>
    </location>
</feature>
<dbReference type="PANTHER" id="PTHR11738:SF186">
    <property type="entry name" value="OSTEOCLAST-ASSOCIATED IMMUNOGLOBULIN-LIKE RECEPTOR"/>
    <property type="match status" value="1"/>
</dbReference>
<dbReference type="PROSITE" id="PS50835">
    <property type="entry name" value="IG_LIKE"/>
    <property type="match status" value="2"/>
</dbReference>
<dbReference type="InterPro" id="IPR003599">
    <property type="entry name" value="Ig_sub"/>
</dbReference>
<keyword evidence="3" id="KW-1015">Disulfide bond</keyword>
<evidence type="ECO:0000256" key="4">
    <source>
        <dbReference type="ARBA" id="ARBA00023180"/>
    </source>
</evidence>
<dbReference type="InterPro" id="IPR003598">
    <property type="entry name" value="Ig_sub2"/>
</dbReference>
<keyword evidence="2" id="KW-0677">Repeat</keyword>
<dbReference type="GO" id="GO:0002764">
    <property type="term" value="P:immune response-regulating signaling pathway"/>
    <property type="evidence" value="ECO:0000318"/>
    <property type="project" value="GO_Central"/>
</dbReference>
<reference evidence="9" key="2">
    <citation type="submission" date="2025-08" db="UniProtKB">
        <authorList>
            <consortium name="Ensembl"/>
        </authorList>
    </citation>
    <scope>IDENTIFICATION</scope>
    <source>
        <strain evidence="9">broiler</strain>
    </source>
</reference>
<dbReference type="GeneTree" id="ENSGT01100000263478"/>
<dbReference type="GlyGen" id="A0A8V0XNF1">
    <property type="glycosylation" value="1 site"/>
</dbReference>
<dbReference type="Ensembl" id="ENSGALT00010012811.1">
    <property type="protein sequence ID" value="ENSGALP00010007374.1"/>
    <property type="gene ID" value="ENSGALG00010005388.1"/>
</dbReference>
<keyword evidence="10" id="KW-1185">Reference proteome</keyword>
<dbReference type="PANTHER" id="PTHR11738">
    <property type="entry name" value="MHC CLASS I NK CELL RECEPTOR"/>
    <property type="match status" value="1"/>
</dbReference>
<proteinExistence type="predicted"/>
<dbReference type="InterPro" id="IPR007110">
    <property type="entry name" value="Ig-like_dom"/>
</dbReference>
<keyword evidence="5" id="KW-0393">Immunoglobulin domain</keyword>
<keyword evidence="7" id="KW-0812">Transmembrane</keyword>
<evidence type="ECO:0000256" key="1">
    <source>
        <dbReference type="ARBA" id="ARBA00022729"/>
    </source>
</evidence>
<evidence type="ECO:0000256" key="6">
    <source>
        <dbReference type="SAM" id="MobiDB-lite"/>
    </source>
</evidence>
<feature type="region of interest" description="Disordered" evidence="6">
    <location>
        <begin position="282"/>
        <end position="343"/>
    </location>
</feature>
<dbReference type="SMART" id="SM00408">
    <property type="entry name" value="IGc2"/>
    <property type="match status" value="2"/>
</dbReference>
<dbReference type="FunFam" id="2.60.40.10:FF:000049">
    <property type="entry name" value="Leukocyte immunoglobulin-like receptor subfamily B member 1"/>
    <property type="match status" value="1"/>
</dbReference>